<sequence>MVLLPLLPSAPMNRYLGFSLAHHRWMLAPVLLNPLHPRDPPDPPDPTVSSQSQPPSSSSLRNLHQTPPTSFGFRASCFFHDICYRGSRTETTQICLNGGDILFVAHVSSPSSTVMAPVCSGERNAPAVNDSSSFHGGSTFHSDTGHNIIRSSFIKDCIFKQLRLQPNHPKTLCLLSDAYTHTLN</sequence>
<organism evidence="2 3">
    <name type="scientific">Brassica carinata</name>
    <name type="common">Ethiopian mustard</name>
    <name type="synonym">Abyssinian cabbage</name>
    <dbReference type="NCBI Taxonomy" id="52824"/>
    <lineage>
        <taxon>Eukaryota</taxon>
        <taxon>Viridiplantae</taxon>
        <taxon>Streptophyta</taxon>
        <taxon>Embryophyta</taxon>
        <taxon>Tracheophyta</taxon>
        <taxon>Spermatophyta</taxon>
        <taxon>Magnoliopsida</taxon>
        <taxon>eudicotyledons</taxon>
        <taxon>Gunneridae</taxon>
        <taxon>Pentapetalae</taxon>
        <taxon>rosids</taxon>
        <taxon>malvids</taxon>
        <taxon>Brassicales</taxon>
        <taxon>Brassicaceae</taxon>
        <taxon>Brassiceae</taxon>
        <taxon>Brassica</taxon>
    </lineage>
</organism>
<evidence type="ECO:0000313" key="2">
    <source>
        <dbReference type="EMBL" id="KAG2330340.1"/>
    </source>
</evidence>
<protein>
    <submittedName>
        <fullName evidence="2">Uncharacterized protein</fullName>
    </submittedName>
</protein>
<feature type="compositionally biased region" description="Low complexity" evidence="1">
    <location>
        <begin position="47"/>
        <end position="59"/>
    </location>
</feature>
<name>A0A8X8BCT4_BRACI</name>
<accession>A0A8X8BCT4</accession>
<gene>
    <name evidence="2" type="ORF">Bca52824_001520</name>
</gene>
<evidence type="ECO:0000313" key="3">
    <source>
        <dbReference type="Proteomes" id="UP000886595"/>
    </source>
</evidence>
<dbReference type="AlphaFoldDB" id="A0A8X8BCT4"/>
<proteinExistence type="predicted"/>
<reference evidence="2 3" key="1">
    <citation type="submission" date="2020-02" db="EMBL/GenBank/DDBJ databases">
        <authorList>
            <person name="Ma Q."/>
            <person name="Huang Y."/>
            <person name="Song X."/>
            <person name="Pei D."/>
        </authorList>
    </citation>
    <scope>NUCLEOTIDE SEQUENCE [LARGE SCALE GENOMIC DNA]</scope>
    <source>
        <strain evidence="2">Sxm20200214</strain>
        <tissue evidence="2">Leaf</tissue>
    </source>
</reference>
<comment type="caution">
    <text evidence="2">The sequence shown here is derived from an EMBL/GenBank/DDBJ whole genome shotgun (WGS) entry which is preliminary data.</text>
</comment>
<keyword evidence="3" id="KW-1185">Reference proteome</keyword>
<dbReference type="EMBL" id="JAAMPC010000001">
    <property type="protein sequence ID" value="KAG2330340.1"/>
    <property type="molecule type" value="Genomic_DNA"/>
</dbReference>
<evidence type="ECO:0000256" key="1">
    <source>
        <dbReference type="SAM" id="MobiDB-lite"/>
    </source>
</evidence>
<dbReference type="Proteomes" id="UP000886595">
    <property type="component" value="Unassembled WGS sequence"/>
</dbReference>
<feature type="region of interest" description="Disordered" evidence="1">
    <location>
        <begin position="36"/>
        <end position="67"/>
    </location>
</feature>